<comment type="caution">
    <text evidence="5">The sequence shown here is derived from an EMBL/GenBank/DDBJ whole genome shotgun (WGS) entry which is preliminary data.</text>
</comment>
<dbReference type="InterPro" id="IPR020084">
    <property type="entry name" value="NUDIX_hydrolase_CS"/>
</dbReference>
<dbReference type="PRINTS" id="PR00502">
    <property type="entry name" value="NUDIXFAMILY"/>
</dbReference>
<dbReference type="PROSITE" id="PS51462">
    <property type="entry name" value="NUDIX"/>
    <property type="match status" value="1"/>
</dbReference>
<dbReference type="OrthoDB" id="9761969at2"/>
<feature type="domain" description="Nudix hydrolase" evidence="4">
    <location>
        <begin position="74"/>
        <end position="207"/>
    </location>
</feature>
<dbReference type="InterPro" id="IPR015797">
    <property type="entry name" value="NUDIX_hydrolase-like_dom_sf"/>
</dbReference>
<reference evidence="6" key="1">
    <citation type="submission" date="2016-07" db="EMBL/GenBank/DDBJ databases">
        <title>Frankia sp. NRRL B-16219 Genome sequencing.</title>
        <authorList>
            <person name="Ghodhbane-Gtari F."/>
            <person name="Swanson E."/>
            <person name="Gueddou A."/>
            <person name="Louati M."/>
            <person name="Nouioui I."/>
            <person name="Hezbri K."/>
            <person name="Abebe-Akele F."/>
            <person name="Simpson S."/>
            <person name="Morris K."/>
            <person name="Thomas K."/>
            <person name="Gtari M."/>
            <person name="Tisa L.S."/>
        </authorList>
    </citation>
    <scope>NUCLEOTIDE SEQUENCE [LARGE SCALE GENOMIC DNA]</scope>
    <source>
        <strain evidence="6">NRRL B-16219</strain>
    </source>
</reference>
<evidence type="ECO:0000313" key="5">
    <source>
        <dbReference type="EMBL" id="OHV23255.1"/>
    </source>
</evidence>
<dbReference type="GO" id="GO:0016787">
    <property type="term" value="F:hydrolase activity"/>
    <property type="evidence" value="ECO:0007669"/>
    <property type="project" value="UniProtKB-KW"/>
</dbReference>
<name>A0A1S1PQS2_9ACTN</name>
<keyword evidence="2 3" id="KW-0378">Hydrolase</keyword>
<dbReference type="RefSeq" id="WP_071065853.1">
    <property type="nucleotide sequence ID" value="NZ_MAXA01000240.1"/>
</dbReference>
<evidence type="ECO:0000313" key="6">
    <source>
        <dbReference type="Proteomes" id="UP000179769"/>
    </source>
</evidence>
<proteinExistence type="inferred from homology"/>
<accession>A0A1S1PQS2</accession>
<dbReference type="PROSITE" id="PS00893">
    <property type="entry name" value="NUDIX_BOX"/>
    <property type="match status" value="1"/>
</dbReference>
<evidence type="ECO:0000256" key="2">
    <source>
        <dbReference type="ARBA" id="ARBA00022801"/>
    </source>
</evidence>
<comment type="similarity">
    <text evidence="1 3">Belongs to the Nudix hydrolase family.</text>
</comment>
<dbReference type="EMBL" id="MAXA01000240">
    <property type="protein sequence ID" value="OHV23255.1"/>
    <property type="molecule type" value="Genomic_DNA"/>
</dbReference>
<dbReference type="Pfam" id="PF00293">
    <property type="entry name" value="NUDIX"/>
    <property type="match status" value="1"/>
</dbReference>
<sequence length="220" mass="23590">MTTDITPHELTEAGIAAGLSAGWVLDTVTDPTAVLDWPARQAAALIPFEVVDGRPVNPAGPTGRIGRNLKAWGENQAADPIVVADTAAGRRLLLIRRDDTGEWAIPGGMVDPGETASVALIRELREETGLGYAEWAMRVLDRRIVDDPRNTDWAWIASTVALIAMRETEPTAGSDATDARWWPFDTLTGLAGAIRAAGDRLYPAHEPLLTLALTHLTGGR</sequence>
<evidence type="ECO:0000256" key="3">
    <source>
        <dbReference type="RuleBase" id="RU003476"/>
    </source>
</evidence>
<dbReference type="Gene3D" id="3.90.79.10">
    <property type="entry name" value="Nucleoside Triphosphate Pyrophosphohydrolase"/>
    <property type="match status" value="1"/>
</dbReference>
<dbReference type="InterPro" id="IPR020476">
    <property type="entry name" value="Nudix_hydrolase"/>
</dbReference>
<evidence type="ECO:0000259" key="4">
    <source>
        <dbReference type="PROSITE" id="PS51462"/>
    </source>
</evidence>
<protein>
    <recommendedName>
        <fullName evidence="4">Nudix hydrolase domain-containing protein</fullName>
    </recommendedName>
</protein>
<dbReference type="PANTHER" id="PTHR43736">
    <property type="entry name" value="ADP-RIBOSE PYROPHOSPHATASE"/>
    <property type="match status" value="1"/>
</dbReference>
<dbReference type="SUPFAM" id="SSF55811">
    <property type="entry name" value="Nudix"/>
    <property type="match status" value="1"/>
</dbReference>
<keyword evidence="6" id="KW-1185">Reference proteome</keyword>
<organism evidence="5 6">
    <name type="scientific">Parafrankia soli</name>
    <dbReference type="NCBI Taxonomy" id="2599596"/>
    <lineage>
        <taxon>Bacteria</taxon>
        <taxon>Bacillati</taxon>
        <taxon>Actinomycetota</taxon>
        <taxon>Actinomycetes</taxon>
        <taxon>Frankiales</taxon>
        <taxon>Frankiaceae</taxon>
        <taxon>Parafrankia</taxon>
    </lineage>
</organism>
<dbReference type="AlphaFoldDB" id="A0A1S1PQS2"/>
<evidence type="ECO:0000256" key="1">
    <source>
        <dbReference type="ARBA" id="ARBA00005582"/>
    </source>
</evidence>
<gene>
    <name evidence="5" type="ORF">BBK14_24345</name>
</gene>
<dbReference type="PANTHER" id="PTHR43736:SF1">
    <property type="entry name" value="DIHYDRONEOPTERIN TRIPHOSPHATE DIPHOSPHATASE"/>
    <property type="match status" value="1"/>
</dbReference>
<dbReference type="Proteomes" id="UP000179769">
    <property type="component" value="Unassembled WGS sequence"/>
</dbReference>
<dbReference type="InterPro" id="IPR000086">
    <property type="entry name" value="NUDIX_hydrolase_dom"/>
</dbReference>